<evidence type="ECO:0000313" key="2">
    <source>
        <dbReference type="EMBL" id="KAG5581945.1"/>
    </source>
</evidence>
<organism evidence="2 3">
    <name type="scientific">Solanum commersonii</name>
    <name type="common">Commerson's wild potato</name>
    <name type="synonym">Commerson's nightshade</name>
    <dbReference type="NCBI Taxonomy" id="4109"/>
    <lineage>
        <taxon>Eukaryota</taxon>
        <taxon>Viridiplantae</taxon>
        <taxon>Streptophyta</taxon>
        <taxon>Embryophyta</taxon>
        <taxon>Tracheophyta</taxon>
        <taxon>Spermatophyta</taxon>
        <taxon>Magnoliopsida</taxon>
        <taxon>eudicotyledons</taxon>
        <taxon>Gunneridae</taxon>
        <taxon>Pentapetalae</taxon>
        <taxon>asterids</taxon>
        <taxon>lamiids</taxon>
        <taxon>Solanales</taxon>
        <taxon>Solanaceae</taxon>
        <taxon>Solanoideae</taxon>
        <taxon>Solaneae</taxon>
        <taxon>Solanum</taxon>
    </lineage>
</organism>
<name>A0A9J5X171_SOLCO</name>
<comment type="caution">
    <text evidence="2">The sequence shown here is derived from an EMBL/GenBank/DDBJ whole genome shotgun (WGS) entry which is preliminary data.</text>
</comment>
<dbReference type="Proteomes" id="UP000824120">
    <property type="component" value="Chromosome 10"/>
</dbReference>
<evidence type="ECO:0000313" key="3">
    <source>
        <dbReference type="Proteomes" id="UP000824120"/>
    </source>
</evidence>
<gene>
    <name evidence="2" type="ORF">H5410_052572</name>
</gene>
<feature type="chain" id="PRO_5039920716" evidence="1">
    <location>
        <begin position="25"/>
        <end position="93"/>
    </location>
</feature>
<proteinExistence type="predicted"/>
<reference evidence="2 3" key="1">
    <citation type="submission" date="2020-09" db="EMBL/GenBank/DDBJ databases">
        <title>De no assembly of potato wild relative species, Solanum commersonii.</title>
        <authorList>
            <person name="Cho K."/>
        </authorList>
    </citation>
    <scope>NUCLEOTIDE SEQUENCE [LARGE SCALE GENOMIC DNA]</scope>
    <source>
        <strain evidence="2">LZ3.2</strain>
        <tissue evidence="2">Leaf</tissue>
    </source>
</reference>
<keyword evidence="1" id="KW-0732">Signal</keyword>
<feature type="signal peptide" evidence="1">
    <location>
        <begin position="1"/>
        <end position="24"/>
    </location>
</feature>
<evidence type="ECO:0000256" key="1">
    <source>
        <dbReference type="SAM" id="SignalP"/>
    </source>
</evidence>
<keyword evidence="3" id="KW-1185">Reference proteome</keyword>
<dbReference type="EMBL" id="JACXVP010000010">
    <property type="protein sequence ID" value="KAG5581945.1"/>
    <property type="molecule type" value="Genomic_DNA"/>
</dbReference>
<protein>
    <submittedName>
        <fullName evidence="2">Uncharacterized protein</fullName>
    </submittedName>
</protein>
<feature type="non-terminal residue" evidence="2">
    <location>
        <position position="1"/>
    </location>
</feature>
<accession>A0A9J5X171</accession>
<sequence>MARSILKVFNVSWTLLTLLEILKAKKSNVLEQSYTSWINYGKWDIVMKVDSDKEDEVNSNVNIDGKSVTTSYLNIDKEISKFKRQYMLLYEVT</sequence>
<dbReference type="AlphaFoldDB" id="A0A9J5X171"/>